<reference evidence="1" key="1">
    <citation type="journal article" date="2021" name="New Phytol.">
        <title>Evolutionary innovations through gain and loss of genes in the ectomycorrhizal Boletales.</title>
        <authorList>
            <person name="Wu G."/>
            <person name="Miyauchi S."/>
            <person name="Morin E."/>
            <person name="Kuo A."/>
            <person name="Drula E."/>
            <person name="Varga T."/>
            <person name="Kohler A."/>
            <person name="Feng B."/>
            <person name="Cao Y."/>
            <person name="Lipzen A."/>
            <person name="Daum C."/>
            <person name="Hundley H."/>
            <person name="Pangilinan J."/>
            <person name="Johnson J."/>
            <person name="Barry K."/>
            <person name="LaButti K."/>
            <person name="Ng V."/>
            <person name="Ahrendt S."/>
            <person name="Min B."/>
            <person name="Choi I.G."/>
            <person name="Park H."/>
            <person name="Plett J.M."/>
            <person name="Magnuson J."/>
            <person name="Spatafora J.W."/>
            <person name="Nagy L.G."/>
            <person name="Henrissat B."/>
            <person name="Grigoriev I.V."/>
            <person name="Yang Z.L."/>
            <person name="Xu J."/>
            <person name="Martin F.M."/>
        </authorList>
    </citation>
    <scope>NUCLEOTIDE SEQUENCE</scope>
    <source>
        <strain evidence="1">KUC20120723A-06</strain>
    </source>
</reference>
<organism evidence="1 2">
    <name type="scientific">Leucogyrophana mollusca</name>
    <dbReference type="NCBI Taxonomy" id="85980"/>
    <lineage>
        <taxon>Eukaryota</taxon>
        <taxon>Fungi</taxon>
        <taxon>Dikarya</taxon>
        <taxon>Basidiomycota</taxon>
        <taxon>Agaricomycotina</taxon>
        <taxon>Agaricomycetes</taxon>
        <taxon>Agaricomycetidae</taxon>
        <taxon>Boletales</taxon>
        <taxon>Boletales incertae sedis</taxon>
        <taxon>Leucogyrophana</taxon>
    </lineage>
</organism>
<sequence length="431" mass="47709">MSTKQERIDALLRKSLLGEELINTQFHLYSTRSRRTGQVTTPRALFANNILLTESAEYFAKLLGECRSDDPTLIDFDSDTPLEDKLPLDAYDYASDSDLEDEEGECDGKSYYRCGFLSSPGCFKEEIIQRCALTDDDETSLVESNTDIPKEPFEELVAQEANDLKKRTTTACTRPSLRPNNSRNIFVKDTAFATWQALLFYLYTDKIVFAPLRSQSRPSIKGVGLHDPPPCSPKSMYRLASKIGHEVLKEKALLVIHGSLTEMNILQELTTTMSSRYPAILEVQVGLLYQHIASRPVVEGLPALIKRIARGELPHGADIVTELYQRVLLKHYPSALRPAPLEPMPAPLEPVPALFDPGSPLFDPGPPLFDPGPPLFDPGPPLFELAPAPSSLESSPTLPKPSDYPVGFRFGQPASRNILGGSVGGKQKKKK</sequence>
<accession>A0ACB8BKY1</accession>
<gene>
    <name evidence="1" type="ORF">BV22DRAFT_1009619</name>
</gene>
<proteinExistence type="predicted"/>
<comment type="caution">
    <text evidence="1">The sequence shown here is derived from an EMBL/GenBank/DDBJ whole genome shotgun (WGS) entry which is preliminary data.</text>
</comment>
<name>A0ACB8BKY1_9AGAM</name>
<keyword evidence="2" id="KW-1185">Reference proteome</keyword>
<dbReference type="EMBL" id="MU266387">
    <property type="protein sequence ID" value="KAH7926217.1"/>
    <property type="molecule type" value="Genomic_DNA"/>
</dbReference>
<evidence type="ECO:0000313" key="2">
    <source>
        <dbReference type="Proteomes" id="UP000790709"/>
    </source>
</evidence>
<evidence type="ECO:0000313" key="1">
    <source>
        <dbReference type="EMBL" id="KAH7926217.1"/>
    </source>
</evidence>
<dbReference type="Proteomes" id="UP000790709">
    <property type="component" value="Unassembled WGS sequence"/>
</dbReference>
<protein>
    <submittedName>
        <fullName evidence="1">Uncharacterized protein</fullName>
    </submittedName>
</protein>